<protein>
    <submittedName>
        <fullName evidence="4">ABC transporter substrate-binding protein</fullName>
    </submittedName>
</protein>
<evidence type="ECO:0000313" key="5">
    <source>
        <dbReference type="Proteomes" id="UP000806542"/>
    </source>
</evidence>
<dbReference type="RefSeq" id="WP_226392017.1">
    <property type="nucleotide sequence ID" value="NZ_JADCKB010000004.1"/>
</dbReference>
<dbReference type="EMBL" id="JADCKB010000004">
    <property type="protein sequence ID" value="MBE5039459.1"/>
    <property type="molecule type" value="Genomic_DNA"/>
</dbReference>
<dbReference type="PANTHER" id="PTHR30535:SF34">
    <property type="entry name" value="MOLYBDATE-BINDING PROTEIN MOLA"/>
    <property type="match status" value="1"/>
</dbReference>
<dbReference type="PANTHER" id="PTHR30535">
    <property type="entry name" value="VITAMIN B12-BINDING PROTEIN"/>
    <property type="match status" value="1"/>
</dbReference>
<dbReference type="Proteomes" id="UP000806542">
    <property type="component" value="Unassembled WGS sequence"/>
</dbReference>
<name>A0A9D5R8H9_9FIRM</name>
<feature type="signal peptide" evidence="2">
    <location>
        <begin position="1"/>
        <end position="23"/>
    </location>
</feature>
<gene>
    <name evidence="4" type="ORF">INF28_03150</name>
</gene>
<dbReference type="InterPro" id="IPR002491">
    <property type="entry name" value="ABC_transptr_periplasmic_BD"/>
</dbReference>
<dbReference type="PROSITE" id="PS50983">
    <property type="entry name" value="FE_B12_PBP"/>
    <property type="match status" value="1"/>
</dbReference>
<dbReference type="GO" id="GO:0071281">
    <property type="term" value="P:cellular response to iron ion"/>
    <property type="evidence" value="ECO:0007669"/>
    <property type="project" value="TreeGrafter"/>
</dbReference>
<evidence type="ECO:0000256" key="1">
    <source>
        <dbReference type="ARBA" id="ARBA00008814"/>
    </source>
</evidence>
<dbReference type="InterPro" id="IPR050902">
    <property type="entry name" value="ABC_Transporter_SBP"/>
</dbReference>
<dbReference type="SUPFAM" id="SSF53807">
    <property type="entry name" value="Helical backbone' metal receptor"/>
    <property type="match status" value="1"/>
</dbReference>
<evidence type="ECO:0000313" key="4">
    <source>
        <dbReference type="EMBL" id="MBE5039459.1"/>
    </source>
</evidence>
<evidence type="ECO:0000256" key="2">
    <source>
        <dbReference type="SAM" id="SignalP"/>
    </source>
</evidence>
<comment type="caution">
    <text evidence="4">The sequence shown here is derived from an EMBL/GenBank/DDBJ whole genome shotgun (WGS) entry which is preliminary data.</text>
</comment>
<sequence>MMKNKFIYALLMMVMILPGCSGGQQEPELASQTAVTFTDDLGRSVTVDTPERTAALLGSFAQVWMLAGGTVAASADDAWNDFHLSMPEDAVNLGNTKNLSLEKLLALNPDFIIASTNTRQHIEWRDTLESTGIPTAYFDVADFDGYLRLLSVCTDITGRPDLYQKYGTDVQTEIDRAVQRSQERVQKSGLPNVLSLRASAASIRAKNSEGNVLGEMLKHLGCNNIADSDDSLLENLSMEHILQADPDYIFFVQQGDNTEGTQANIEQFFAENPAWKELSAVKNGKVFYLDKELFGVKPNHRWGEAYQMVEDILENE</sequence>
<feature type="domain" description="Fe/B12 periplasmic-binding" evidence="3">
    <location>
        <begin position="52"/>
        <end position="316"/>
    </location>
</feature>
<dbReference type="AlphaFoldDB" id="A0A9D5R8H9"/>
<accession>A0A9D5R8H9</accession>
<proteinExistence type="inferred from homology"/>
<dbReference type="Pfam" id="PF01497">
    <property type="entry name" value="Peripla_BP_2"/>
    <property type="match status" value="1"/>
</dbReference>
<feature type="chain" id="PRO_5039292515" evidence="2">
    <location>
        <begin position="24"/>
        <end position="316"/>
    </location>
</feature>
<organism evidence="4 5">
    <name type="scientific">Ructibacterium gallinarum</name>
    <dbReference type="NCBI Taxonomy" id="2779355"/>
    <lineage>
        <taxon>Bacteria</taxon>
        <taxon>Bacillati</taxon>
        <taxon>Bacillota</taxon>
        <taxon>Clostridia</taxon>
        <taxon>Eubacteriales</taxon>
        <taxon>Oscillospiraceae</taxon>
        <taxon>Ructibacterium</taxon>
    </lineage>
</organism>
<reference evidence="4" key="1">
    <citation type="submission" date="2020-10" db="EMBL/GenBank/DDBJ databases">
        <title>ChiBAC.</title>
        <authorList>
            <person name="Zenner C."/>
            <person name="Hitch T.C.A."/>
            <person name="Clavel T."/>
        </authorList>
    </citation>
    <scope>NUCLEOTIDE SEQUENCE</scope>
    <source>
        <strain evidence="4">DSM 107454</strain>
    </source>
</reference>
<comment type="similarity">
    <text evidence="1">Belongs to the bacterial solute-binding protein 8 family.</text>
</comment>
<keyword evidence="2" id="KW-0732">Signal</keyword>
<evidence type="ECO:0000259" key="3">
    <source>
        <dbReference type="PROSITE" id="PS50983"/>
    </source>
</evidence>
<keyword evidence="5" id="KW-1185">Reference proteome</keyword>
<dbReference type="Gene3D" id="3.40.50.1980">
    <property type="entry name" value="Nitrogenase molybdenum iron protein domain"/>
    <property type="match status" value="2"/>
</dbReference>